<dbReference type="Proteomes" id="UP000000271">
    <property type="component" value="Chromosome"/>
</dbReference>
<proteinExistence type="predicted"/>
<keyword evidence="3" id="KW-1185">Reference proteome</keyword>
<organism evidence="2 3">
    <name type="scientific">Bacillus selenitireducens (strain ATCC 700615 / DSM 15326 / MLS10)</name>
    <dbReference type="NCBI Taxonomy" id="439292"/>
    <lineage>
        <taxon>Bacteria</taxon>
        <taxon>Bacillati</taxon>
        <taxon>Bacillota</taxon>
        <taxon>Bacilli</taxon>
        <taxon>Bacillales</taxon>
        <taxon>Bacillaceae</taxon>
        <taxon>Salisediminibacterium</taxon>
    </lineage>
</organism>
<dbReference type="EMBL" id="CP001791">
    <property type="protein sequence ID" value="ADH98196.1"/>
    <property type="molecule type" value="Genomic_DNA"/>
</dbReference>
<accession>D6XYN8</accession>
<dbReference type="HOGENOM" id="CLU_170181_0_0_9"/>
<sequence>MTPFEFLLIGHLIGDYLLQTSWMAANKAVKWVPLLTHVTVYTAVIAVVAMIGFGGLSLLGILVVFISHILLDRKGFVQWWVAKVTTPPDSEKKWLTVMTDQAFHIIVLGAVLYL</sequence>
<dbReference type="eggNOG" id="ENOG50338QB">
    <property type="taxonomic scope" value="Bacteria"/>
</dbReference>
<evidence type="ECO:0000313" key="2">
    <source>
        <dbReference type="EMBL" id="ADH98196.1"/>
    </source>
</evidence>
<evidence type="ECO:0000256" key="1">
    <source>
        <dbReference type="SAM" id="Phobius"/>
    </source>
</evidence>
<protein>
    <recommendedName>
        <fullName evidence="4">DUF3307 domain-containing protein</fullName>
    </recommendedName>
</protein>
<evidence type="ECO:0000313" key="3">
    <source>
        <dbReference type="Proteomes" id="UP000000271"/>
    </source>
</evidence>
<dbReference type="KEGG" id="bse:Bsel_0661"/>
<keyword evidence="1" id="KW-0812">Transmembrane</keyword>
<dbReference type="OrthoDB" id="5122730at2"/>
<keyword evidence="1" id="KW-1133">Transmembrane helix</keyword>
<name>D6XYN8_BACIE</name>
<reference evidence="2" key="1">
    <citation type="submission" date="2009-10" db="EMBL/GenBank/DDBJ databases">
        <title>Complete sequence of Bacillus selenitireducens MLS10.</title>
        <authorList>
            <consortium name="US DOE Joint Genome Institute"/>
            <person name="Lucas S."/>
            <person name="Copeland A."/>
            <person name="Lapidus A."/>
            <person name="Glavina del Rio T."/>
            <person name="Dalin E."/>
            <person name="Tice H."/>
            <person name="Bruce D."/>
            <person name="Goodwin L."/>
            <person name="Pitluck S."/>
            <person name="Sims D."/>
            <person name="Brettin T."/>
            <person name="Detter J.C."/>
            <person name="Han C."/>
            <person name="Larimer F."/>
            <person name="Land M."/>
            <person name="Hauser L."/>
            <person name="Kyrpides N."/>
            <person name="Ovchinnikova G."/>
            <person name="Stolz J."/>
        </authorList>
    </citation>
    <scope>NUCLEOTIDE SEQUENCE [LARGE SCALE GENOMIC DNA]</scope>
    <source>
        <strain evidence="2">MLS10</strain>
    </source>
</reference>
<dbReference type="RefSeq" id="WP_013171625.1">
    <property type="nucleotide sequence ID" value="NC_014219.1"/>
</dbReference>
<dbReference type="Pfam" id="PF11750">
    <property type="entry name" value="DUF3307"/>
    <property type="match status" value="1"/>
</dbReference>
<evidence type="ECO:0008006" key="4">
    <source>
        <dbReference type="Google" id="ProtNLM"/>
    </source>
</evidence>
<dbReference type="InterPro" id="IPR021737">
    <property type="entry name" value="Phage_phiKZ_Orf197"/>
</dbReference>
<gene>
    <name evidence="2" type="ordered locus">Bsel_0661</name>
</gene>
<dbReference type="STRING" id="439292.Bsel_0661"/>
<feature type="transmembrane region" description="Helical" evidence="1">
    <location>
        <begin position="40"/>
        <end position="66"/>
    </location>
</feature>
<keyword evidence="1" id="KW-0472">Membrane</keyword>
<dbReference type="AlphaFoldDB" id="D6XYN8"/>